<name>A0A811R6Y5_9POAL</name>
<dbReference type="Proteomes" id="UP000604825">
    <property type="component" value="Unassembled WGS sequence"/>
</dbReference>
<comment type="caution">
    <text evidence="2">The sequence shown here is derived from an EMBL/GenBank/DDBJ whole genome shotgun (WGS) entry which is preliminary data.</text>
</comment>
<accession>A0A811R6Y5</accession>
<gene>
    <name evidence="2" type="ORF">NCGR_LOCUS49170</name>
</gene>
<reference evidence="2" key="1">
    <citation type="submission" date="2020-10" db="EMBL/GenBank/DDBJ databases">
        <authorList>
            <person name="Han B."/>
            <person name="Lu T."/>
            <person name="Zhao Q."/>
            <person name="Huang X."/>
            <person name="Zhao Y."/>
        </authorList>
    </citation>
    <scope>NUCLEOTIDE SEQUENCE</scope>
</reference>
<dbReference type="AlphaFoldDB" id="A0A811R6Y5"/>
<evidence type="ECO:0000313" key="3">
    <source>
        <dbReference type="Proteomes" id="UP000604825"/>
    </source>
</evidence>
<keyword evidence="3" id="KW-1185">Reference proteome</keyword>
<feature type="compositionally biased region" description="Low complexity" evidence="1">
    <location>
        <begin position="10"/>
        <end position="33"/>
    </location>
</feature>
<protein>
    <submittedName>
        <fullName evidence="2">Uncharacterized protein</fullName>
    </submittedName>
</protein>
<proteinExistence type="predicted"/>
<dbReference type="EMBL" id="CAJGYO010000013">
    <property type="protein sequence ID" value="CAD6265865.1"/>
    <property type="molecule type" value="Genomic_DNA"/>
</dbReference>
<feature type="region of interest" description="Disordered" evidence="1">
    <location>
        <begin position="1"/>
        <end position="43"/>
    </location>
</feature>
<sequence length="83" mass="8884">MIGGGRAADSQPASCSSSSSSSSSPSGPSTGPPRVHRSKRQPDILNMLMVTNASFVSVIPFASRRRRARLSGWLVQPLWDEDL</sequence>
<evidence type="ECO:0000256" key="1">
    <source>
        <dbReference type="SAM" id="MobiDB-lite"/>
    </source>
</evidence>
<organism evidence="2 3">
    <name type="scientific">Miscanthus lutarioriparius</name>
    <dbReference type="NCBI Taxonomy" id="422564"/>
    <lineage>
        <taxon>Eukaryota</taxon>
        <taxon>Viridiplantae</taxon>
        <taxon>Streptophyta</taxon>
        <taxon>Embryophyta</taxon>
        <taxon>Tracheophyta</taxon>
        <taxon>Spermatophyta</taxon>
        <taxon>Magnoliopsida</taxon>
        <taxon>Liliopsida</taxon>
        <taxon>Poales</taxon>
        <taxon>Poaceae</taxon>
        <taxon>PACMAD clade</taxon>
        <taxon>Panicoideae</taxon>
        <taxon>Andropogonodae</taxon>
        <taxon>Andropogoneae</taxon>
        <taxon>Saccharinae</taxon>
        <taxon>Miscanthus</taxon>
    </lineage>
</organism>
<evidence type="ECO:0000313" key="2">
    <source>
        <dbReference type="EMBL" id="CAD6265865.1"/>
    </source>
</evidence>